<proteinExistence type="predicted"/>
<dbReference type="EMBL" id="CP075546">
    <property type="protein sequence ID" value="QVV90150.1"/>
    <property type="molecule type" value="Genomic_DNA"/>
</dbReference>
<dbReference type="GO" id="GO:0035312">
    <property type="term" value="F:5'-3' DNA exonuclease activity"/>
    <property type="evidence" value="ECO:0007669"/>
    <property type="project" value="TreeGrafter"/>
</dbReference>
<dbReference type="CDD" id="cd07432">
    <property type="entry name" value="PHP_HisPPase"/>
    <property type="match status" value="1"/>
</dbReference>
<dbReference type="InterPro" id="IPR003141">
    <property type="entry name" value="Pol/His_phosphatase_N"/>
</dbReference>
<dbReference type="InterPro" id="IPR052018">
    <property type="entry name" value="PHP_domain"/>
</dbReference>
<organism evidence="2 3">
    <name type="scientific">Methanospirillum purgamenti</name>
    <dbReference type="NCBI Taxonomy" id="2834276"/>
    <lineage>
        <taxon>Archaea</taxon>
        <taxon>Methanobacteriati</taxon>
        <taxon>Methanobacteriota</taxon>
        <taxon>Stenosarchaea group</taxon>
        <taxon>Methanomicrobia</taxon>
        <taxon>Methanomicrobiales</taxon>
        <taxon>Methanospirillaceae</taxon>
        <taxon>Methanospirillum</taxon>
    </lineage>
</organism>
<gene>
    <name evidence="2" type="ORF">KHC33_06570</name>
</gene>
<dbReference type="Pfam" id="PF02811">
    <property type="entry name" value="PHP"/>
    <property type="match status" value="1"/>
</dbReference>
<feature type="domain" description="Polymerase/histidinol phosphatase N-terminal" evidence="1">
    <location>
        <begin position="26"/>
        <end position="88"/>
    </location>
</feature>
<dbReference type="GeneID" id="65096832"/>
<dbReference type="RefSeq" id="WP_214420924.1">
    <property type="nucleotide sequence ID" value="NZ_CP075546.1"/>
</dbReference>
<dbReference type="KEGG" id="mrtj:KHC33_06570"/>
<reference evidence="2 3" key="1">
    <citation type="submission" date="2021-05" db="EMBL/GenBank/DDBJ databases">
        <title>A novel Methanospirillum isolate from a pyrite-forming mixed culture.</title>
        <authorList>
            <person name="Bunk B."/>
            <person name="Sproer C."/>
            <person name="Spring S."/>
            <person name="Pester M."/>
        </authorList>
    </citation>
    <scope>NUCLEOTIDE SEQUENCE [LARGE SCALE GENOMIC DNA]</scope>
    <source>
        <strain evidence="2 3">J.3.6.1-F.2.7.3</strain>
    </source>
</reference>
<accession>A0A8E7EL18</accession>
<dbReference type="InterPro" id="IPR004013">
    <property type="entry name" value="PHP_dom"/>
</dbReference>
<dbReference type="Pfam" id="PF13263">
    <property type="entry name" value="PHP_C"/>
    <property type="match status" value="1"/>
</dbReference>
<dbReference type="GO" id="GO:0004534">
    <property type="term" value="F:5'-3' RNA exonuclease activity"/>
    <property type="evidence" value="ECO:0007669"/>
    <property type="project" value="TreeGrafter"/>
</dbReference>
<dbReference type="AlphaFoldDB" id="A0A8E7EL18"/>
<dbReference type="SUPFAM" id="SSF89550">
    <property type="entry name" value="PHP domain-like"/>
    <property type="match status" value="1"/>
</dbReference>
<sequence>MIDHSSTIDYSRPDIALLLSHGYYPLDMHLHTTHSDGITRIEDLIRYASDRQIGVAITDHNEISGSLQALSIRSDVLIIPGIELETQEGPHLLFYFYTGGDMQDFYDEFSRRRTEKTPGLPKNLPVLDCLLLAESYDCLRIAAHPFGYYGINRGVLKCVEKQMLPGVLDHIDGIEVICGGMIESLNKKAIAYAEHHKIPYTGGSDAHILSDVGNVVTGVQADSVEDFLKGVLKRKNVVMGRPGGYIAKGATAGVIAWSFVPYSLSKLGAHYSVQKRRTSHLITSCQRKFPLYSNRKKGYDCSEERREKP</sequence>
<dbReference type="PANTHER" id="PTHR42924">
    <property type="entry name" value="EXONUCLEASE"/>
    <property type="match status" value="1"/>
</dbReference>
<keyword evidence="3" id="KW-1185">Reference proteome</keyword>
<dbReference type="Gene3D" id="3.20.20.140">
    <property type="entry name" value="Metal-dependent hydrolases"/>
    <property type="match status" value="1"/>
</dbReference>
<dbReference type="PANTHER" id="PTHR42924:SF3">
    <property type="entry name" value="POLYMERASE_HISTIDINOL PHOSPHATASE N-TERMINAL DOMAIN-CONTAINING PROTEIN"/>
    <property type="match status" value="1"/>
</dbReference>
<evidence type="ECO:0000313" key="3">
    <source>
        <dbReference type="Proteomes" id="UP000680656"/>
    </source>
</evidence>
<dbReference type="Proteomes" id="UP000680656">
    <property type="component" value="Chromosome"/>
</dbReference>
<dbReference type="SMART" id="SM00481">
    <property type="entry name" value="POLIIIAc"/>
    <property type="match status" value="1"/>
</dbReference>
<name>A0A8E7EL18_9EURY</name>
<evidence type="ECO:0000259" key="1">
    <source>
        <dbReference type="SMART" id="SM00481"/>
    </source>
</evidence>
<protein>
    <submittedName>
        <fullName evidence="2">PHP domain-containing protein</fullName>
    </submittedName>
</protein>
<evidence type="ECO:0000313" key="2">
    <source>
        <dbReference type="EMBL" id="QVV90150.1"/>
    </source>
</evidence>
<dbReference type="InterPro" id="IPR016195">
    <property type="entry name" value="Pol/histidinol_Pase-like"/>
</dbReference>